<name>A0A1B2I1Y2_9BACT</name>
<dbReference type="PANTHER" id="PTHR42928:SF5">
    <property type="entry name" value="BLR1237 PROTEIN"/>
    <property type="match status" value="1"/>
</dbReference>
<sequence>MKKLLLTVLFTALMAQAAFAAYPEKNLQGYIMWGAGGAMDNVARAITPMAGKELGKTVIMQNKTGATGAIATTFVNNLPADGYTLLFGAENPNLYKVTGLAKIDYADFDPVLLMMANVGVVVVPKDSPYKTFKDLIEAAKSGKTVKMGSTGPGGLPFVATTMIEKVHGVKFPQIQFDGEGPAVTAIMGKHIDAVAVGLLSCANFINAGNVRALAVISPERVPAVKQVPAITEFYAKEYKPYLPWGAFFGVFVKKGTPKEAYDTLQKAYLKAYNDPKFDEFAKTMGGVKLGLTGEAARKYINQNQSVSAWLLYDAGGAKESPEKFGIPRPAHK</sequence>
<evidence type="ECO:0000256" key="1">
    <source>
        <dbReference type="ARBA" id="ARBA00006987"/>
    </source>
</evidence>
<organism evidence="2 3">
    <name type="scientific">Cloacibacillus porcorum</name>
    <dbReference type="NCBI Taxonomy" id="1197717"/>
    <lineage>
        <taxon>Bacteria</taxon>
        <taxon>Thermotogati</taxon>
        <taxon>Synergistota</taxon>
        <taxon>Synergistia</taxon>
        <taxon>Synergistales</taxon>
        <taxon>Synergistaceae</taxon>
        <taxon>Cloacibacillus</taxon>
    </lineage>
</organism>
<protein>
    <submittedName>
        <fullName evidence="2">Uncharacterized protein</fullName>
    </submittedName>
</protein>
<accession>A0A1B2I1Y2</accession>
<dbReference type="SUPFAM" id="SSF53850">
    <property type="entry name" value="Periplasmic binding protein-like II"/>
    <property type="match status" value="1"/>
</dbReference>
<dbReference type="Proteomes" id="UP000093044">
    <property type="component" value="Chromosome"/>
</dbReference>
<dbReference type="RefSeq" id="WP_066742364.1">
    <property type="nucleotide sequence ID" value="NZ_CALCLR010000106.1"/>
</dbReference>
<dbReference type="KEGG" id="cpor:BED41_01865"/>
<dbReference type="CDD" id="cd07012">
    <property type="entry name" value="PBP2_Bug_TTT"/>
    <property type="match status" value="1"/>
</dbReference>
<dbReference type="AlphaFoldDB" id="A0A1B2I1Y2"/>
<dbReference type="PANTHER" id="PTHR42928">
    <property type="entry name" value="TRICARBOXYLATE-BINDING PROTEIN"/>
    <property type="match status" value="1"/>
</dbReference>
<dbReference type="EMBL" id="CP016757">
    <property type="protein sequence ID" value="ANZ43947.1"/>
    <property type="molecule type" value="Genomic_DNA"/>
</dbReference>
<dbReference type="GeneID" id="83056595"/>
<dbReference type="Gene3D" id="3.40.190.10">
    <property type="entry name" value="Periplasmic binding protein-like II"/>
    <property type="match status" value="1"/>
</dbReference>
<gene>
    <name evidence="2" type="ORF">BED41_01865</name>
</gene>
<dbReference type="Pfam" id="PF03401">
    <property type="entry name" value="TctC"/>
    <property type="match status" value="1"/>
</dbReference>
<dbReference type="STRING" id="1197717.BED41_01865"/>
<dbReference type="InterPro" id="IPR005064">
    <property type="entry name" value="BUG"/>
</dbReference>
<proteinExistence type="inferred from homology"/>
<dbReference type="OrthoDB" id="2019at2"/>
<dbReference type="Gene3D" id="3.40.190.150">
    <property type="entry name" value="Bordetella uptake gene, domain 1"/>
    <property type="match status" value="1"/>
</dbReference>
<reference evidence="2" key="1">
    <citation type="submission" date="2016-08" db="EMBL/GenBank/DDBJ databases">
        <title>Complete genome of Cloacibacillus porcorum.</title>
        <authorList>
            <person name="Looft T."/>
            <person name="Bayles D.O."/>
            <person name="Alt D.P."/>
        </authorList>
    </citation>
    <scope>NUCLEOTIDE SEQUENCE [LARGE SCALE GENOMIC DNA]</scope>
    <source>
        <strain evidence="2">CL-84</strain>
    </source>
</reference>
<dbReference type="InterPro" id="IPR042100">
    <property type="entry name" value="Bug_dom1"/>
</dbReference>
<dbReference type="PIRSF" id="PIRSF017082">
    <property type="entry name" value="YflP"/>
    <property type="match status" value="1"/>
</dbReference>
<comment type="similarity">
    <text evidence="1">Belongs to the UPF0065 (bug) family.</text>
</comment>
<keyword evidence="3" id="KW-1185">Reference proteome</keyword>
<evidence type="ECO:0000313" key="2">
    <source>
        <dbReference type="EMBL" id="ANZ43947.1"/>
    </source>
</evidence>
<evidence type="ECO:0000313" key="3">
    <source>
        <dbReference type="Proteomes" id="UP000093044"/>
    </source>
</evidence>